<keyword evidence="3" id="KW-1185">Reference proteome</keyword>
<accession>A0A8J9UXK7</accession>
<evidence type="ECO:0000313" key="3">
    <source>
        <dbReference type="Proteomes" id="UP000838878"/>
    </source>
</evidence>
<evidence type="ECO:0000256" key="1">
    <source>
        <dbReference type="SAM" id="MobiDB-lite"/>
    </source>
</evidence>
<gene>
    <name evidence="2" type="ORF">BINO364_LOCUS12954</name>
</gene>
<feature type="non-terminal residue" evidence="2">
    <location>
        <position position="208"/>
    </location>
</feature>
<feature type="region of interest" description="Disordered" evidence="1">
    <location>
        <begin position="167"/>
        <end position="190"/>
    </location>
</feature>
<dbReference type="EMBL" id="OV170226">
    <property type="protein sequence ID" value="CAH0727642.1"/>
    <property type="molecule type" value="Genomic_DNA"/>
</dbReference>
<name>A0A8J9UXK7_9NEOP</name>
<reference evidence="2" key="1">
    <citation type="submission" date="2021-12" db="EMBL/GenBank/DDBJ databases">
        <authorList>
            <person name="Martin H S."/>
        </authorList>
    </citation>
    <scope>NUCLEOTIDE SEQUENCE</scope>
</reference>
<organism evidence="2 3">
    <name type="scientific">Brenthis ino</name>
    <name type="common">lesser marbled fritillary</name>
    <dbReference type="NCBI Taxonomy" id="405034"/>
    <lineage>
        <taxon>Eukaryota</taxon>
        <taxon>Metazoa</taxon>
        <taxon>Ecdysozoa</taxon>
        <taxon>Arthropoda</taxon>
        <taxon>Hexapoda</taxon>
        <taxon>Insecta</taxon>
        <taxon>Pterygota</taxon>
        <taxon>Neoptera</taxon>
        <taxon>Endopterygota</taxon>
        <taxon>Lepidoptera</taxon>
        <taxon>Glossata</taxon>
        <taxon>Ditrysia</taxon>
        <taxon>Papilionoidea</taxon>
        <taxon>Nymphalidae</taxon>
        <taxon>Heliconiinae</taxon>
        <taxon>Argynnini</taxon>
        <taxon>Brenthis</taxon>
    </lineage>
</organism>
<evidence type="ECO:0000313" key="2">
    <source>
        <dbReference type="EMBL" id="CAH0727642.1"/>
    </source>
</evidence>
<dbReference type="Proteomes" id="UP000838878">
    <property type="component" value="Chromosome 6"/>
</dbReference>
<proteinExistence type="predicted"/>
<protein>
    <submittedName>
        <fullName evidence="2">Uncharacterized protein</fullName>
    </submittedName>
</protein>
<dbReference type="AlphaFoldDB" id="A0A8J9UXK7"/>
<sequence length="208" mass="22618">MQTLCIRELDTRAANSLSDDGLTVLELTQAPMRTIRVAKYIDSKLNANNFAVLKARVGPVLKTLSRLHLTDARLNLLSLAGKCNANGDITTDRTVESPVPAQAVMYCDVQGGVPSVINVSPEVVFRLTYKSMKSGDRSSPTKLLSRRSLDACMDEYTTCTAYGEDTRSGQTAARHDTNASITRKAPTSPGGQTAFTKILLSFIHFSFI</sequence>